<proteinExistence type="predicted"/>
<comment type="caution">
    <text evidence="1">The sequence shown here is derived from an EMBL/GenBank/DDBJ whole genome shotgun (WGS) entry which is preliminary data.</text>
</comment>
<organism evidence="1 2">
    <name type="scientific">Mesorhizobium humile</name>
    <dbReference type="NCBI Taxonomy" id="3072313"/>
    <lineage>
        <taxon>Bacteria</taxon>
        <taxon>Pseudomonadati</taxon>
        <taxon>Pseudomonadota</taxon>
        <taxon>Alphaproteobacteria</taxon>
        <taxon>Hyphomicrobiales</taxon>
        <taxon>Phyllobacteriaceae</taxon>
        <taxon>Mesorhizobium</taxon>
    </lineage>
</organism>
<sequence length="162" mass="18245">MLTGVRPTTLKGIKSLAAQLRKEHGIKHAIALDLAAQAASCANFRNAQRLLAQRHEEAPRPYVLLSIYWCDDEQKDAGGRETLKVELSRSILKICGRYALKKVRGFGNLRMVADDHFVCDALAPSQVYARERLCKAERSIRFMEYTGLRHPRSSEADPKILP</sequence>
<evidence type="ECO:0000313" key="2">
    <source>
        <dbReference type="Proteomes" id="UP001280156"/>
    </source>
</evidence>
<dbReference type="EMBL" id="JAVIIV010000014">
    <property type="protein sequence ID" value="MDX8487571.1"/>
    <property type="molecule type" value="Genomic_DNA"/>
</dbReference>
<reference evidence="1 2" key="1">
    <citation type="submission" date="2023-08" db="EMBL/GenBank/DDBJ databases">
        <title>Implementing the SeqCode for naming new Mesorhizobium species isolated from Vachellia karroo root nodules.</title>
        <authorList>
            <person name="Van Lill M."/>
        </authorList>
    </citation>
    <scope>NUCLEOTIDE SEQUENCE [LARGE SCALE GENOMIC DNA]</scope>
    <source>
        <strain evidence="1 2">VK2B</strain>
    </source>
</reference>
<gene>
    <name evidence="1" type="ORF">RFM52_20430</name>
</gene>
<keyword evidence="2" id="KW-1185">Reference proteome</keyword>
<name>A0ABU4YKT7_9HYPH</name>
<accession>A0ABU4YKT7</accession>
<dbReference type="Proteomes" id="UP001280156">
    <property type="component" value="Unassembled WGS sequence"/>
</dbReference>
<evidence type="ECO:0000313" key="1">
    <source>
        <dbReference type="EMBL" id="MDX8487571.1"/>
    </source>
</evidence>
<protein>
    <submittedName>
        <fullName evidence="1">Uncharacterized protein</fullName>
    </submittedName>
</protein>
<dbReference type="RefSeq" id="WP_320297820.1">
    <property type="nucleotide sequence ID" value="NZ_JAVIIU010000013.1"/>
</dbReference>